<evidence type="ECO:0000313" key="3">
    <source>
        <dbReference type="EMBL" id="JAI30562.1"/>
    </source>
</evidence>
<proteinExistence type="predicted"/>
<evidence type="ECO:0000256" key="2">
    <source>
        <dbReference type="SAM" id="SignalP"/>
    </source>
</evidence>
<name>A0A0K8UV61_BACLA</name>
<reference evidence="3" key="1">
    <citation type="submission" date="2015-06" db="EMBL/GenBank/DDBJ databases">
        <authorList>
            <person name="Hoefler B.C."/>
            <person name="Straight P.D."/>
        </authorList>
    </citation>
    <scope>NUCLEOTIDE SEQUENCE</scope>
</reference>
<feature type="region of interest" description="Disordered" evidence="1">
    <location>
        <begin position="157"/>
        <end position="186"/>
    </location>
</feature>
<feature type="region of interest" description="Disordered" evidence="1">
    <location>
        <begin position="231"/>
        <end position="253"/>
    </location>
</feature>
<dbReference type="EMBL" id="GDHF01021752">
    <property type="protein sequence ID" value="JAI30562.1"/>
    <property type="molecule type" value="Transcribed_RNA"/>
</dbReference>
<dbReference type="OrthoDB" id="7993488at2759"/>
<protein>
    <submittedName>
        <fullName evidence="3">Uncharacterized protein</fullName>
    </submittedName>
</protein>
<keyword evidence="2" id="KW-0732">Signal</keyword>
<dbReference type="AlphaFoldDB" id="A0A0K8UV61"/>
<feature type="chain" id="PRO_5005521476" evidence="2">
    <location>
        <begin position="26"/>
        <end position="253"/>
    </location>
</feature>
<organism evidence="3">
    <name type="scientific">Bactrocera latifrons</name>
    <name type="common">Malaysian fruit fly</name>
    <name type="synonym">Chaetodacus latifrons</name>
    <dbReference type="NCBI Taxonomy" id="174628"/>
    <lineage>
        <taxon>Eukaryota</taxon>
        <taxon>Metazoa</taxon>
        <taxon>Ecdysozoa</taxon>
        <taxon>Arthropoda</taxon>
        <taxon>Hexapoda</taxon>
        <taxon>Insecta</taxon>
        <taxon>Pterygota</taxon>
        <taxon>Neoptera</taxon>
        <taxon>Endopterygota</taxon>
        <taxon>Diptera</taxon>
        <taxon>Brachycera</taxon>
        <taxon>Muscomorpha</taxon>
        <taxon>Tephritoidea</taxon>
        <taxon>Tephritidae</taxon>
        <taxon>Bactrocera</taxon>
        <taxon>Bactrocera</taxon>
    </lineage>
</organism>
<feature type="compositionally biased region" description="Polar residues" evidence="1">
    <location>
        <begin position="244"/>
        <end position="253"/>
    </location>
</feature>
<accession>A0A0K8UV61</accession>
<feature type="signal peptide" evidence="2">
    <location>
        <begin position="1"/>
        <end position="25"/>
    </location>
</feature>
<evidence type="ECO:0000256" key="1">
    <source>
        <dbReference type="SAM" id="MobiDB-lite"/>
    </source>
</evidence>
<sequence length="253" mass="27668">MSNLCVFSLLLILAASCYVSGGTEAASKNDDDFLQVINFGKLRNSSKPYTPIQEQQKQLKHEKVRKQFGKRPMLASEAATSIAPSSMRTRQKRSQHALATTEEYLKSMPTYTYNLALLNILQSLRRQLSDIELARLRSRLSRSAAADLQLFNEIYNNNNNNGEYPGETDSSSKNSDGIGLARGDTDTGMGMGVSMGEAGGVGGAANDMLANDIEDLSVPWQLAARVSKKSSALYKPRLGKRTQKPQQQPAACN</sequence>
<gene>
    <name evidence="3" type="ORF">c0_g1_i1</name>
</gene>